<keyword evidence="1" id="KW-0732">Signal</keyword>
<comment type="caution">
    <text evidence="3">The sequence shown here is derived from an EMBL/GenBank/DDBJ whole genome shotgun (WGS) entry which is preliminary data.</text>
</comment>
<feature type="chain" id="PRO_5042908908" evidence="1">
    <location>
        <begin position="35"/>
        <end position="109"/>
    </location>
</feature>
<evidence type="ECO:0000313" key="5">
    <source>
        <dbReference type="Proteomes" id="UP001242288"/>
    </source>
</evidence>
<keyword evidence="4" id="KW-1185">Reference proteome</keyword>
<evidence type="ECO:0000313" key="4">
    <source>
        <dbReference type="Proteomes" id="UP001209412"/>
    </source>
</evidence>
<reference evidence="3" key="1">
    <citation type="submission" date="2022-06" db="EMBL/GenBank/DDBJ databases">
        <title>PHB producers.</title>
        <authorList>
            <person name="Besaury L."/>
        </authorList>
    </citation>
    <scope>NUCLEOTIDE SEQUENCE</scope>
    <source>
        <strain evidence="3 4">SEWS6</strain>
    </source>
</reference>
<dbReference type="EMBL" id="JAMXWF010000027">
    <property type="protein sequence ID" value="MDQ6411002.1"/>
    <property type="molecule type" value="Genomic_DNA"/>
</dbReference>
<evidence type="ECO:0000313" key="3">
    <source>
        <dbReference type="EMBL" id="MDQ6411002.1"/>
    </source>
</evidence>
<dbReference type="Proteomes" id="UP001209412">
    <property type="component" value="Unassembled WGS sequence"/>
</dbReference>
<protein>
    <submittedName>
        <fullName evidence="3">Uncharacterized protein</fullName>
    </submittedName>
</protein>
<evidence type="ECO:0000313" key="2">
    <source>
        <dbReference type="EMBL" id="MCX4149185.1"/>
    </source>
</evidence>
<evidence type="ECO:0000256" key="1">
    <source>
        <dbReference type="SAM" id="SignalP"/>
    </source>
</evidence>
<dbReference type="EMBL" id="JAPKHW010000027">
    <property type="protein sequence ID" value="MCX4149185.1"/>
    <property type="molecule type" value="Genomic_DNA"/>
</dbReference>
<accession>A0AAP5BJB0</accession>
<organism evidence="3 5">
    <name type="scientific">Paraburkholderia madseniana</name>
    <dbReference type="NCBI Taxonomy" id="2599607"/>
    <lineage>
        <taxon>Bacteria</taxon>
        <taxon>Pseudomonadati</taxon>
        <taxon>Pseudomonadota</taxon>
        <taxon>Betaproteobacteria</taxon>
        <taxon>Burkholderiales</taxon>
        <taxon>Burkholderiaceae</taxon>
        <taxon>Paraburkholderia</taxon>
    </lineage>
</organism>
<name>A0AAP5BJB0_9BURK</name>
<gene>
    <name evidence="3" type="ORF">NIE36_27905</name>
    <name evidence="2" type="ORF">OSB80_27975</name>
</gene>
<dbReference type="Proteomes" id="UP001242288">
    <property type="component" value="Unassembled WGS sequence"/>
</dbReference>
<feature type="signal peptide" evidence="1">
    <location>
        <begin position="1"/>
        <end position="34"/>
    </location>
</feature>
<sequence>MKKNLAAPLLFVGTNLLAMTMVAATAFLAPPVFASGFGPAPSYNPIDGAPASQRGQSALTLAAQNAPRVTAQVRVAGFSGVGGVVTDASASGTPLAVIATGADSFNSRR</sequence>
<dbReference type="AlphaFoldDB" id="A0AAP5BJB0"/>
<proteinExistence type="predicted"/>